<dbReference type="InterPro" id="IPR036388">
    <property type="entry name" value="WH-like_DNA-bd_sf"/>
</dbReference>
<reference evidence="2 3" key="1">
    <citation type="submission" date="2018-06" db="EMBL/GenBank/DDBJ databases">
        <title>Genomic Encyclopedia of Type Strains, Phase IV (KMG-IV): sequencing the most valuable type-strain genomes for metagenomic binning, comparative biology and taxonomic classification.</title>
        <authorList>
            <person name="Goeker M."/>
        </authorList>
    </citation>
    <scope>NUCLEOTIDE SEQUENCE [LARGE SCALE GENOMIC DNA]</scope>
    <source>
        <strain evidence="2 3">DSM 22112</strain>
    </source>
</reference>
<dbReference type="OrthoDB" id="9783723at2"/>
<dbReference type="InterPro" id="IPR005149">
    <property type="entry name" value="Tscrpt_reg_PadR_N"/>
</dbReference>
<dbReference type="AlphaFoldDB" id="A0A366HZN2"/>
<dbReference type="RefSeq" id="WP_113921385.1">
    <property type="nucleotide sequence ID" value="NZ_QNRX01000017.1"/>
</dbReference>
<comment type="caution">
    <text evidence="2">The sequence shown here is derived from an EMBL/GenBank/DDBJ whole genome shotgun (WGS) entry which is preliminary data.</text>
</comment>
<evidence type="ECO:0000313" key="2">
    <source>
        <dbReference type="EMBL" id="RBP59926.1"/>
    </source>
</evidence>
<dbReference type="EMBL" id="QNRX01000017">
    <property type="protein sequence ID" value="RBP59926.1"/>
    <property type="molecule type" value="Genomic_DNA"/>
</dbReference>
<organism evidence="2 3">
    <name type="scientific">Alkalibaculum bacchi</name>
    <dbReference type="NCBI Taxonomy" id="645887"/>
    <lineage>
        <taxon>Bacteria</taxon>
        <taxon>Bacillati</taxon>
        <taxon>Bacillota</taxon>
        <taxon>Clostridia</taxon>
        <taxon>Eubacteriales</taxon>
        <taxon>Eubacteriaceae</taxon>
        <taxon>Alkalibaculum</taxon>
    </lineage>
</organism>
<dbReference type="Proteomes" id="UP000253490">
    <property type="component" value="Unassembled WGS sequence"/>
</dbReference>
<proteinExistence type="predicted"/>
<evidence type="ECO:0000259" key="1">
    <source>
        <dbReference type="Pfam" id="PF03551"/>
    </source>
</evidence>
<protein>
    <submittedName>
        <fullName evidence="2">PadR family transcriptional regulator</fullName>
    </submittedName>
</protein>
<keyword evidence="3" id="KW-1185">Reference proteome</keyword>
<name>A0A366HZN2_9FIRM</name>
<sequence length="123" mass="14520">MALKNDRNRNAIFKISITAMVKLLILNMLSKNYMYGNQIIDNISLKLHEKWAPSPGMIYPLLRQLEDEGHIVGWWSDPVKRSTRYYKITEEGSKYYKILKKNYQGLINDSIDILESFKKEIYT</sequence>
<dbReference type="Pfam" id="PF03551">
    <property type="entry name" value="PadR"/>
    <property type="match status" value="1"/>
</dbReference>
<gene>
    <name evidence="2" type="ORF">DES36_11721</name>
</gene>
<dbReference type="Gene3D" id="1.10.10.10">
    <property type="entry name" value="Winged helix-like DNA-binding domain superfamily/Winged helix DNA-binding domain"/>
    <property type="match status" value="1"/>
</dbReference>
<dbReference type="PANTHER" id="PTHR43252">
    <property type="entry name" value="TRANSCRIPTIONAL REGULATOR YQJI"/>
    <property type="match status" value="1"/>
</dbReference>
<feature type="domain" description="Transcription regulator PadR N-terminal" evidence="1">
    <location>
        <begin position="25"/>
        <end position="96"/>
    </location>
</feature>
<accession>A0A366HZN2</accession>
<evidence type="ECO:0000313" key="3">
    <source>
        <dbReference type="Proteomes" id="UP000253490"/>
    </source>
</evidence>
<dbReference type="InterPro" id="IPR036390">
    <property type="entry name" value="WH_DNA-bd_sf"/>
</dbReference>
<dbReference type="PANTHER" id="PTHR43252:SF5">
    <property type="entry name" value="TRANSCRIPTIONAL REGULATOR, PADR-LIKE FAMILY"/>
    <property type="match status" value="1"/>
</dbReference>
<dbReference type="SUPFAM" id="SSF46785">
    <property type="entry name" value="Winged helix' DNA-binding domain"/>
    <property type="match status" value="1"/>
</dbReference>